<dbReference type="RefSeq" id="XP_009551613.1">
    <property type="nucleotide sequence ID" value="XM_009553318.1"/>
</dbReference>
<comment type="similarity">
    <text evidence="1">Belongs to the peptidase C48 family.</text>
</comment>
<dbReference type="HOGENOM" id="CLU_1652364_0_0_1"/>
<evidence type="ECO:0000259" key="4">
    <source>
        <dbReference type="PROSITE" id="PS50600"/>
    </source>
</evidence>
<dbReference type="Gene3D" id="3.40.395.10">
    <property type="entry name" value="Adenoviral Proteinase, Chain A"/>
    <property type="match status" value="1"/>
</dbReference>
<gene>
    <name evidence="5" type="ORF">HETIRDRAFT_222774</name>
</gene>
<evidence type="ECO:0000313" key="6">
    <source>
        <dbReference type="Proteomes" id="UP000030671"/>
    </source>
</evidence>
<dbReference type="SUPFAM" id="SSF54001">
    <property type="entry name" value="Cysteine proteinases"/>
    <property type="match status" value="1"/>
</dbReference>
<evidence type="ECO:0000256" key="2">
    <source>
        <dbReference type="ARBA" id="ARBA00022670"/>
    </source>
</evidence>
<keyword evidence="6" id="KW-1185">Reference proteome</keyword>
<feature type="domain" description="Ubiquitin-like protease family profile" evidence="4">
    <location>
        <begin position="1"/>
        <end position="101"/>
    </location>
</feature>
<evidence type="ECO:0000256" key="1">
    <source>
        <dbReference type="ARBA" id="ARBA00005234"/>
    </source>
</evidence>
<organism evidence="5 6">
    <name type="scientific">Heterobasidion irregulare (strain TC 32-1)</name>
    <dbReference type="NCBI Taxonomy" id="747525"/>
    <lineage>
        <taxon>Eukaryota</taxon>
        <taxon>Fungi</taxon>
        <taxon>Dikarya</taxon>
        <taxon>Basidiomycota</taxon>
        <taxon>Agaricomycotina</taxon>
        <taxon>Agaricomycetes</taxon>
        <taxon>Russulales</taxon>
        <taxon>Bondarzewiaceae</taxon>
        <taxon>Heterobasidion</taxon>
        <taxon>Heterobasidion annosum species complex</taxon>
    </lineage>
</organism>
<dbReference type="AlphaFoldDB" id="W4JTE7"/>
<dbReference type="GeneID" id="20668669"/>
<proteinExistence type="inferred from homology"/>
<dbReference type="GO" id="GO:0019783">
    <property type="term" value="F:ubiquitin-like protein peptidase activity"/>
    <property type="evidence" value="ECO:0007669"/>
    <property type="project" value="UniProtKB-ARBA"/>
</dbReference>
<reference evidence="5 6" key="1">
    <citation type="journal article" date="2012" name="New Phytol.">
        <title>Insight into trade-off between wood decay and parasitism from the genome of a fungal forest pathogen.</title>
        <authorList>
            <person name="Olson A."/>
            <person name="Aerts A."/>
            <person name="Asiegbu F."/>
            <person name="Belbahri L."/>
            <person name="Bouzid O."/>
            <person name="Broberg A."/>
            <person name="Canback B."/>
            <person name="Coutinho P.M."/>
            <person name="Cullen D."/>
            <person name="Dalman K."/>
            <person name="Deflorio G."/>
            <person name="van Diepen L.T."/>
            <person name="Dunand C."/>
            <person name="Duplessis S."/>
            <person name="Durling M."/>
            <person name="Gonthier P."/>
            <person name="Grimwood J."/>
            <person name="Fossdal C.G."/>
            <person name="Hansson D."/>
            <person name="Henrissat B."/>
            <person name="Hietala A."/>
            <person name="Himmelstrand K."/>
            <person name="Hoffmeister D."/>
            <person name="Hogberg N."/>
            <person name="James T.Y."/>
            <person name="Karlsson M."/>
            <person name="Kohler A."/>
            <person name="Kues U."/>
            <person name="Lee Y.H."/>
            <person name="Lin Y.C."/>
            <person name="Lind M."/>
            <person name="Lindquist E."/>
            <person name="Lombard V."/>
            <person name="Lucas S."/>
            <person name="Lunden K."/>
            <person name="Morin E."/>
            <person name="Murat C."/>
            <person name="Park J."/>
            <person name="Raffaello T."/>
            <person name="Rouze P."/>
            <person name="Salamov A."/>
            <person name="Schmutz J."/>
            <person name="Solheim H."/>
            <person name="Stahlberg J."/>
            <person name="Velez H."/>
            <person name="de Vries R.P."/>
            <person name="Wiebenga A."/>
            <person name="Woodward S."/>
            <person name="Yakovlev I."/>
            <person name="Garbelotto M."/>
            <person name="Martin F."/>
            <person name="Grigoriev I.V."/>
            <person name="Stenlid J."/>
        </authorList>
    </citation>
    <scope>NUCLEOTIDE SEQUENCE [LARGE SCALE GENOMIC DNA]</scope>
    <source>
        <strain evidence="5 6">TC 32-1</strain>
    </source>
</reference>
<dbReference type="InterPro" id="IPR038765">
    <property type="entry name" value="Papain-like_cys_pep_sf"/>
</dbReference>
<dbReference type="KEGG" id="hir:HETIRDRAFT_222774"/>
<dbReference type="Proteomes" id="UP000030671">
    <property type="component" value="Unassembled WGS sequence"/>
</dbReference>
<dbReference type="InterPro" id="IPR003653">
    <property type="entry name" value="Peptidase_C48_C"/>
</dbReference>
<keyword evidence="2" id="KW-0645">Protease</keyword>
<evidence type="ECO:0000256" key="3">
    <source>
        <dbReference type="ARBA" id="ARBA00022801"/>
    </source>
</evidence>
<dbReference type="GO" id="GO:0006508">
    <property type="term" value="P:proteolysis"/>
    <property type="evidence" value="ECO:0007669"/>
    <property type="project" value="UniProtKB-KW"/>
</dbReference>
<protein>
    <recommendedName>
        <fullName evidence="4">Ubiquitin-like protease family profile domain-containing protein</fullName>
    </recommendedName>
</protein>
<keyword evidence="3" id="KW-0378">Hydrolase</keyword>
<dbReference type="InParanoid" id="W4JTE7"/>
<dbReference type="GO" id="GO:0008234">
    <property type="term" value="F:cysteine-type peptidase activity"/>
    <property type="evidence" value="ECO:0007669"/>
    <property type="project" value="InterPro"/>
</dbReference>
<sequence length="132" mass="15364">MLRRYAQEVHTNGRERIYMAAFVSGNHWIAVCIDFKEKCIKYGADSLLTASAWRIVMRNLQGWLKQAFNMKFCNGGNSLACGQQLDSNSCGICTINAIEHNLFDMEKFTHAKRRYWRIHYFICLSKAHNDYS</sequence>
<accession>W4JTE7</accession>
<dbReference type="PROSITE" id="PS50600">
    <property type="entry name" value="ULP_PROTEASE"/>
    <property type="match status" value="1"/>
</dbReference>
<name>W4JTE7_HETIT</name>
<feature type="non-terminal residue" evidence="5">
    <location>
        <position position="132"/>
    </location>
</feature>
<evidence type="ECO:0000313" key="5">
    <source>
        <dbReference type="EMBL" id="ETW76739.1"/>
    </source>
</evidence>
<dbReference type="EMBL" id="KI925464">
    <property type="protein sequence ID" value="ETW76739.1"/>
    <property type="molecule type" value="Genomic_DNA"/>
</dbReference>
<dbReference type="OrthoDB" id="2979847at2759"/>